<name>A0A0F8Y0N5_9ZZZZ</name>
<dbReference type="EMBL" id="LAZR01056093">
    <property type="protein sequence ID" value="KKK74922.1"/>
    <property type="molecule type" value="Genomic_DNA"/>
</dbReference>
<dbReference type="AlphaFoldDB" id="A0A0F8Y0N5"/>
<protein>
    <submittedName>
        <fullName evidence="1">Uncharacterized protein</fullName>
    </submittedName>
</protein>
<proteinExistence type="predicted"/>
<feature type="non-terminal residue" evidence="1">
    <location>
        <position position="1"/>
    </location>
</feature>
<comment type="caution">
    <text evidence="1">The sequence shown here is derived from an EMBL/GenBank/DDBJ whole genome shotgun (WGS) entry which is preliminary data.</text>
</comment>
<gene>
    <name evidence="1" type="ORF">LCGC14_2878930</name>
</gene>
<evidence type="ECO:0000313" key="1">
    <source>
        <dbReference type="EMBL" id="KKK74922.1"/>
    </source>
</evidence>
<organism evidence="1">
    <name type="scientific">marine sediment metagenome</name>
    <dbReference type="NCBI Taxonomy" id="412755"/>
    <lineage>
        <taxon>unclassified sequences</taxon>
        <taxon>metagenomes</taxon>
        <taxon>ecological metagenomes</taxon>
    </lineage>
</organism>
<accession>A0A0F8Y0N5</accession>
<reference evidence="1" key="1">
    <citation type="journal article" date="2015" name="Nature">
        <title>Complex archaea that bridge the gap between prokaryotes and eukaryotes.</title>
        <authorList>
            <person name="Spang A."/>
            <person name="Saw J.H."/>
            <person name="Jorgensen S.L."/>
            <person name="Zaremba-Niedzwiedzka K."/>
            <person name="Martijn J."/>
            <person name="Lind A.E."/>
            <person name="van Eijk R."/>
            <person name="Schleper C."/>
            <person name="Guy L."/>
            <person name="Ettema T.J."/>
        </authorList>
    </citation>
    <scope>NUCLEOTIDE SEQUENCE</scope>
</reference>
<sequence>GKGRRAVHFFVHAASSVGNHMPYRQADEATCSIVLEAEKAGANRASLVKWLEERV</sequence>